<dbReference type="PANTHER" id="PTHR30093:SF2">
    <property type="entry name" value="TYPE II SECRETION SYSTEM PROTEIN H"/>
    <property type="match status" value="1"/>
</dbReference>
<feature type="transmembrane region" description="Helical" evidence="1">
    <location>
        <begin position="12"/>
        <end position="33"/>
    </location>
</feature>
<dbReference type="SUPFAM" id="SSF54523">
    <property type="entry name" value="Pili subunits"/>
    <property type="match status" value="1"/>
</dbReference>
<dbReference type="Gene3D" id="3.30.700.10">
    <property type="entry name" value="Glycoprotein, Type 4 Pilin"/>
    <property type="match status" value="1"/>
</dbReference>
<keyword evidence="1" id="KW-1133">Transmembrane helix</keyword>
<accession>A0A0R2RPR6</accession>
<reference evidence="2 3" key="1">
    <citation type="submission" date="2015-10" db="EMBL/GenBank/DDBJ databases">
        <title>Metagenome-Assembled Genomes uncover a global brackish microbiome.</title>
        <authorList>
            <person name="Hugerth L.W."/>
            <person name="Larsson J."/>
            <person name="Alneberg J."/>
            <person name="Lindh M.V."/>
            <person name="Legrand C."/>
            <person name="Pinhassi J."/>
            <person name="Andersson A.F."/>
        </authorList>
    </citation>
    <scope>NUCLEOTIDE SEQUENCE [LARGE SCALE GENOMIC DNA]</scope>
    <source>
        <strain evidence="2">BACL18 MAG-120507-bin52</strain>
    </source>
</reference>
<keyword evidence="1" id="KW-0812">Transmembrane</keyword>
<dbReference type="PANTHER" id="PTHR30093">
    <property type="entry name" value="GENERAL SECRETION PATHWAY PROTEIN G"/>
    <property type="match status" value="1"/>
</dbReference>
<evidence type="ECO:0000313" key="2">
    <source>
        <dbReference type="EMBL" id="KRO62106.1"/>
    </source>
</evidence>
<dbReference type="AlphaFoldDB" id="A0A0R2RPR6"/>
<dbReference type="InterPro" id="IPR012902">
    <property type="entry name" value="N_methyl_site"/>
</dbReference>
<dbReference type="NCBIfam" id="TIGR02532">
    <property type="entry name" value="IV_pilin_GFxxxE"/>
    <property type="match status" value="1"/>
</dbReference>
<dbReference type="InterPro" id="IPR045584">
    <property type="entry name" value="Pilin-like"/>
</dbReference>
<proteinExistence type="predicted"/>
<comment type="caution">
    <text evidence="2">The sequence shown here is derived from an EMBL/GenBank/DDBJ whole genome shotgun (WGS) entry which is preliminary data.</text>
</comment>
<gene>
    <name evidence="2" type="ORF">ABR82_04905</name>
</gene>
<evidence type="ECO:0000313" key="3">
    <source>
        <dbReference type="Proteomes" id="UP000051269"/>
    </source>
</evidence>
<organism evidence="2 3">
    <name type="scientific">Verrucomicrobia subdivision 6 bacterium BACL9 MAG-120507-bin52</name>
    <dbReference type="NCBI Taxonomy" id="1655590"/>
    <lineage>
        <taxon>Bacteria</taxon>
        <taxon>Pseudomonadati</taxon>
        <taxon>Verrucomicrobiota</taxon>
        <taxon>Verrucomicrobiia</taxon>
        <taxon>Verrucomicrobiales</taxon>
        <taxon>Verrucomicrobia subdivision 6</taxon>
    </lineage>
</organism>
<dbReference type="Proteomes" id="UP000051269">
    <property type="component" value="Unassembled WGS sequence"/>
</dbReference>
<name>A0A0R2RPR6_9BACT</name>
<dbReference type="Pfam" id="PF07963">
    <property type="entry name" value="N_methyl"/>
    <property type="match status" value="1"/>
</dbReference>
<sequence length="241" mass="25994">MKSSKVQNAFTLVELLVVVSIIGLLAGFLIPAIQGGLAAARKAESASQLKQLGTLAVAYTTESGGNLPEEGGEGLQSFSQLRKEPNAWYNVLPPMAGFLAASNYRANPSSFYTKSSLFFLRGAKYPTAKVNSAYFAYGINSQLQQTDAAAGILNMNRIQKPSKTALFAEARLPDERNLLPSGGAMDSLGQPKVRDRRFVARHNGYGIVVFCDGHSEAVHHTKVYDPQTVIWEQVDPTVAGN</sequence>
<protein>
    <recommendedName>
        <fullName evidence="4">Type II secretion system protein GspG C-terminal domain-containing protein</fullName>
    </recommendedName>
</protein>
<dbReference type="EMBL" id="LIBO01000134">
    <property type="protein sequence ID" value="KRO62106.1"/>
    <property type="molecule type" value="Genomic_DNA"/>
</dbReference>
<keyword evidence="1" id="KW-0472">Membrane</keyword>
<evidence type="ECO:0000256" key="1">
    <source>
        <dbReference type="SAM" id="Phobius"/>
    </source>
</evidence>
<evidence type="ECO:0008006" key="4">
    <source>
        <dbReference type="Google" id="ProtNLM"/>
    </source>
</evidence>